<dbReference type="AlphaFoldDB" id="A0A840A5S3"/>
<evidence type="ECO:0000256" key="5">
    <source>
        <dbReference type="ARBA" id="ARBA00023157"/>
    </source>
</evidence>
<reference evidence="8 9" key="1">
    <citation type="submission" date="2020-08" db="EMBL/GenBank/DDBJ databases">
        <title>Genomic Encyclopedia of Type Strains, Phase IV (KMG-IV): sequencing the most valuable type-strain genomes for metagenomic binning, comparative biology and taxonomic classification.</title>
        <authorList>
            <person name="Goeker M."/>
        </authorList>
    </citation>
    <scope>NUCLEOTIDE SEQUENCE [LARGE SCALE GENOMIC DNA]</scope>
    <source>
        <strain evidence="8 9">DSM 21793</strain>
    </source>
</reference>
<organism evidence="8 9">
    <name type="scientific">Phenylobacterium haematophilum</name>
    <dbReference type="NCBI Taxonomy" id="98513"/>
    <lineage>
        <taxon>Bacteria</taxon>
        <taxon>Pseudomonadati</taxon>
        <taxon>Pseudomonadota</taxon>
        <taxon>Alphaproteobacteria</taxon>
        <taxon>Caulobacterales</taxon>
        <taxon>Caulobacteraceae</taxon>
        <taxon>Phenylobacterium</taxon>
    </lineage>
</organism>
<dbReference type="Proteomes" id="UP000530564">
    <property type="component" value="Unassembled WGS sequence"/>
</dbReference>
<comment type="caution">
    <text evidence="8">The sequence shown here is derived from an EMBL/GenBank/DDBJ whole genome shotgun (WGS) entry which is preliminary data.</text>
</comment>
<evidence type="ECO:0000256" key="1">
    <source>
        <dbReference type="ARBA" id="ARBA00003565"/>
    </source>
</evidence>
<accession>A0A840A5S3</accession>
<evidence type="ECO:0000259" key="7">
    <source>
        <dbReference type="PROSITE" id="PS51352"/>
    </source>
</evidence>
<dbReference type="Gene3D" id="3.40.30.10">
    <property type="entry name" value="Glutaredoxin"/>
    <property type="match status" value="1"/>
</dbReference>
<comment type="similarity">
    <text evidence="2">Belongs to the thioredoxin family. DsbA subfamily.</text>
</comment>
<dbReference type="InterPro" id="IPR013766">
    <property type="entry name" value="Thioredoxin_domain"/>
</dbReference>
<dbReference type="RefSeq" id="WP_183775880.1">
    <property type="nucleotide sequence ID" value="NZ_JACIDK010000006.1"/>
</dbReference>
<evidence type="ECO:0000256" key="2">
    <source>
        <dbReference type="ARBA" id="ARBA00005791"/>
    </source>
</evidence>
<gene>
    <name evidence="8" type="ORF">GGQ61_003648</name>
</gene>
<evidence type="ECO:0000313" key="8">
    <source>
        <dbReference type="EMBL" id="MBB3892910.1"/>
    </source>
</evidence>
<dbReference type="InterPro" id="IPR036249">
    <property type="entry name" value="Thioredoxin-like_sf"/>
</dbReference>
<protein>
    <submittedName>
        <fullName evidence="8">Protein-disulfide isomerase</fullName>
    </submittedName>
</protein>
<evidence type="ECO:0000313" key="9">
    <source>
        <dbReference type="Proteomes" id="UP000530564"/>
    </source>
</evidence>
<dbReference type="SUPFAM" id="SSF52833">
    <property type="entry name" value="Thioredoxin-like"/>
    <property type="match status" value="1"/>
</dbReference>
<proteinExistence type="inferred from homology"/>
<keyword evidence="8" id="KW-0413">Isomerase</keyword>
<feature type="domain" description="Thioredoxin" evidence="7">
    <location>
        <begin position="22"/>
        <end position="209"/>
    </location>
</feature>
<evidence type="ECO:0000256" key="6">
    <source>
        <dbReference type="ARBA" id="ARBA00023284"/>
    </source>
</evidence>
<dbReference type="GO" id="GO:0016853">
    <property type="term" value="F:isomerase activity"/>
    <property type="evidence" value="ECO:0007669"/>
    <property type="project" value="UniProtKB-KW"/>
</dbReference>
<keyword evidence="9" id="KW-1185">Reference proteome</keyword>
<keyword evidence="3" id="KW-0732">Signal</keyword>
<evidence type="ECO:0000256" key="3">
    <source>
        <dbReference type="ARBA" id="ARBA00022729"/>
    </source>
</evidence>
<dbReference type="PROSITE" id="PS51352">
    <property type="entry name" value="THIOREDOXIN_2"/>
    <property type="match status" value="1"/>
</dbReference>
<dbReference type="Pfam" id="PF13462">
    <property type="entry name" value="Thioredoxin_4"/>
    <property type="match status" value="1"/>
</dbReference>
<keyword evidence="6" id="KW-0676">Redox-active center</keyword>
<dbReference type="InterPro" id="IPR012336">
    <property type="entry name" value="Thioredoxin-like_fold"/>
</dbReference>
<dbReference type="EMBL" id="JACIDK010000006">
    <property type="protein sequence ID" value="MBB3892910.1"/>
    <property type="molecule type" value="Genomic_DNA"/>
</dbReference>
<keyword evidence="4" id="KW-0560">Oxidoreductase</keyword>
<comment type="function">
    <text evidence="1">May be required for disulfide bond formation in some proteins.</text>
</comment>
<dbReference type="PANTHER" id="PTHR13887:SF14">
    <property type="entry name" value="DISULFIDE BOND FORMATION PROTEIN D"/>
    <property type="match status" value="1"/>
</dbReference>
<sequence>MDRRAWLGLGAAGLLGWGVSAWLRGRGAPPQRLGDTPFFRQVVDDPGSPRIGPPMASVTVVIFTDYQCPICRRTDAALGQLVAQDPQVAVIYKDWPILGEASRAAAQVALAAARQGRYAEVHGALMASRGALSADRIRDAGASAGVDWSRLQADRARDAAQIEAQLDRHALQAFALGLEGTPAYLVGPRLVRGGLDDGALRRLVKGARADRPRRRG</sequence>
<dbReference type="GO" id="GO:0016491">
    <property type="term" value="F:oxidoreductase activity"/>
    <property type="evidence" value="ECO:0007669"/>
    <property type="project" value="UniProtKB-KW"/>
</dbReference>
<dbReference type="PANTHER" id="PTHR13887">
    <property type="entry name" value="GLUTATHIONE S-TRANSFERASE KAPPA"/>
    <property type="match status" value="1"/>
</dbReference>
<evidence type="ECO:0000256" key="4">
    <source>
        <dbReference type="ARBA" id="ARBA00023002"/>
    </source>
</evidence>
<name>A0A840A5S3_9CAUL</name>
<keyword evidence="5" id="KW-1015">Disulfide bond</keyword>